<evidence type="ECO:0000259" key="3">
    <source>
        <dbReference type="PROSITE" id="PS50853"/>
    </source>
</evidence>
<dbReference type="SUPFAM" id="SSF49464">
    <property type="entry name" value="Carboxypeptidase regulatory domain-like"/>
    <property type="match status" value="1"/>
</dbReference>
<dbReference type="SUPFAM" id="SSF49452">
    <property type="entry name" value="Starch-binding domain-like"/>
    <property type="match status" value="3"/>
</dbReference>
<dbReference type="Gene3D" id="1.10.101.10">
    <property type="entry name" value="PGBD-like superfamily/PGBD"/>
    <property type="match status" value="1"/>
</dbReference>
<dbReference type="Proteomes" id="UP000177360">
    <property type="component" value="Unassembled WGS sequence"/>
</dbReference>
<dbReference type="SUPFAM" id="SSF47090">
    <property type="entry name" value="PGBD-like"/>
    <property type="match status" value="1"/>
</dbReference>
<dbReference type="Gene3D" id="2.60.40.1120">
    <property type="entry name" value="Carboxypeptidase-like, regulatory domain"/>
    <property type="match status" value="3"/>
</dbReference>
<dbReference type="InterPro" id="IPR036366">
    <property type="entry name" value="PGBDSf"/>
</dbReference>
<feature type="signal peptide" evidence="2">
    <location>
        <begin position="1"/>
        <end position="33"/>
    </location>
</feature>
<comment type="caution">
    <text evidence="4">The sequence shown here is derived from an EMBL/GenBank/DDBJ whole genome shotgun (WGS) entry which is preliminary data.</text>
</comment>
<organism evidence="4 5">
    <name type="scientific">Candidatus Nealsonbacteria bacterium RIFCSPHIGHO2_01_FULL_38_55</name>
    <dbReference type="NCBI Taxonomy" id="1801664"/>
    <lineage>
        <taxon>Bacteria</taxon>
        <taxon>Candidatus Nealsoniibacteriota</taxon>
    </lineage>
</organism>
<dbReference type="EMBL" id="MHLZ01000013">
    <property type="protein sequence ID" value="OGZ20085.1"/>
    <property type="molecule type" value="Genomic_DNA"/>
</dbReference>
<evidence type="ECO:0000313" key="5">
    <source>
        <dbReference type="Proteomes" id="UP000177360"/>
    </source>
</evidence>
<evidence type="ECO:0000313" key="4">
    <source>
        <dbReference type="EMBL" id="OGZ20085.1"/>
    </source>
</evidence>
<gene>
    <name evidence="4" type="ORF">A2626_00270</name>
</gene>
<dbReference type="InterPro" id="IPR013784">
    <property type="entry name" value="Carb-bd-like_fold"/>
</dbReference>
<sequence>MTDKKQARLFSKNIFAFAAVFAAVLFSADFVLAAAPTVSSVSITTTSATIIFNQSDIVSAISGQDNYANSARNLSNYLLKWGTGVSPTTVYPLAGLSDYQVIFYASGPTDGTAYISGLNLTEGDNYSLTVSNVANTGLEIMTEDTETGTVAASTDPLINYMANTTGTAGTNNCYGYPCGKAGEQITIHGLRFDTSNYVQIYNMGSLLETVTPTDSETIVFTIPSDVSVGNNNLLIKNKGDNEYSNGKYFAVYSASCGAIKGILTNSSAGVGSDQNNVPIRLEIWGAIYGQTESHGNGYYAVTGYSNSSCQTGSYDVRFTTPAGASEGAPTAIGLQTVAANTITNASAKAFAIANITGYIKPPTGDTGMNKVTVTTHNDSWSVQQRAITNKSGFFRAYVPVASSSNYYTIEADPNNFYNVSPYLYMKGTSNLTISQSGSALNQTIRFTGKNVTGTVKTPTSVAYSDINANPSPDTVVPNAHVGIHTSDWSVSQWTNADSNGVFSFGVSARSDYILEVEAPWGDNIFGGYSKRTYASVNVAESLTNLDSTITGGVRLAVPNIFGRVMAGGSAQTGLWVNFNKSGVWIGANTNTEGKFRFAVSETGTYNLHVDSPSASYSSYDGSVEISTSDIANGKNLGDITLSAPNVTGKVYDPTGVAGQQNIGVQVCPYQISGTCYWGNTNSQGQFGIGTVPNGTWQLTLNLSPGNLYGAPSTIIVTISGGAVTGVSGGATNLNDIRMANPAETGLTGVVYGPTGSVGQQASLGLRQPNSMTGASQWANSDSNGQFAFGSVSAGTYEMEVMPNWGSSYSRKTYTITVAANGDVTSSAAGFTAVSARNIIVRLTSPNITGTLKTPLWNAAYANLGISEADFDSAVQWGWINIRPQTFGVGGPSASYGANTNASGVFSIGGVAAGDYIIEYNSSWGSPFSSTQADITVSAAVAAGTENLDLGTVRLSMPQVRGTIVKPDNVTAVQNAWVMAYNPTNWGVQPKGSNTDSSGKFTLGGLSDGTYTLEVNMPWGQGLVASSDLQVVVTSGVGTISGTNVTNNTIKLQEPSNTLSGWVKKSGTTAVANAKVEAHKDMGGGFVEATTDSSGNYSLKLSDGSWWVDVRPDWGSDIDWVYTESSARLTFGASSPTQTKNFSVTPTDAIIYGYVKKADATAVNNCWVSICQDKGMCNGRSTDSSGRFSIKVAAGTYRVTAFPPGDIMQTFGSPDEKMVTVAANSTSDAGTLTLKAKNSHIKGRVQDQAGSPIQNVVVNTYQVAAPGWGMTYTDTTGSYDITVSSGNWNVMVMPMSNQYVYQGGPVAVTVQASETKENNDFTLKLADSTIKGKVRKGSASGDLATDIFGGVWVRDTSLNDMLDFGGPLDDMMTKSGMSAASSSSGGMVGPGMEKGMGTGLYNGAFELKVPAGTYEIGIGTPPGSNYTLSATQTVTVTSNSTTDVNLVVIQNDATISGNFYKDNNNNDSYDVGEGVALRAVVNADKVGGGWQMTESNSGTGAYSLNVSAGSWYVNAFVDPFMSFGASQYMIVSSNSKLTITSGSANTLNFEVKELDATITGTVTDPDGSAMSGVWVFADYGSSAMVIEFNGPGGPGVGDFTDANGLYSINVNAGTYNIGAGIPPWDTRDLINPDKATVVVASDATSSGNNLQFKASDATISGYVTLNGVNQSSYVRAWSDSGRGNGTVSTNGSYSIKVNQGETWHLVAAAKISSGSSDVLYESAETSVAVDAATETQNLALVTTGLTIPDAKTVTFDSTQTKTLTLSDGLTLDMPAGSIATSGTVTVTVTPTVDVKPDSKEKPIGITYEFTARDSDGQEISDLVQSITITMPYNEDLIESAGYSEDSITPKYFNETTGTWENYDTVIRDTTNNNLIIKTDHFSSGGPVGEGGVPTAPSGLTASEQSSSRIGLAWTDNSSNETGFKIYRNSSDSGWESATLVTTTAANVASYANADLSASTTYYYRVKATNASGDSSWTSTASAATQAASSGGGAVSLQAVQQQSSQQPTQQQQLQEQVQIQNTAAPAEPAKEIDLSQIKIPNLEKAISQMTTAELRVKIAEFLSVIQQLQTLLNQLRLTAVSITGIPSNFSFGKVLRPGDASDDVKYLQILLNSDPDTKLTDSGPGSSGNETTRFGTFTRKALIKFQEKYAKDILTPLGFKNGTGIVGTKTLLKIKQILGR</sequence>
<dbReference type="Pfam" id="PF00041">
    <property type="entry name" value="fn3"/>
    <property type="match status" value="1"/>
</dbReference>
<dbReference type="SUPFAM" id="SSF49265">
    <property type="entry name" value="Fibronectin type III"/>
    <property type="match status" value="1"/>
</dbReference>
<dbReference type="InterPro" id="IPR003961">
    <property type="entry name" value="FN3_dom"/>
</dbReference>
<feature type="domain" description="Fibronectin type-III" evidence="3">
    <location>
        <begin position="1894"/>
        <end position="1986"/>
    </location>
</feature>
<feature type="region of interest" description="Disordered" evidence="1">
    <location>
        <begin position="1880"/>
        <end position="1906"/>
    </location>
</feature>
<evidence type="ECO:0000256" key="2">
    <source>
        <dbReference type="SAM" id="SignalP"/>
    </source>
</evidence>
<accession>A0A1G2E2W5</accession>
<dbReference type="Gene3D" id="2.60.40.10">
    <property type="entry name" value="Immunoglobulins"/>
    <property type="match status" value="1"/>
</dbReference>
<proteinExistence type="predicted"/>
<dbReference type="PROSITE" id="PS50853">
    <property type="entry name" value="FN3"/>
    <property type="match status" value="1"/>
</dbReference>
<dbReference type="InterPro" id="IPR036365">
    <property type="entry name" value="PGBD-like_sf"/>
</dbReference>
<keyword evidence="2" id="KW-0732">Signal</keyword>
<name>A0A1G2E2W5_9BACT</name>
<dbReference type="InterPro" id="IPR036116">
    <property type="entry name" value="FN3_sf"/>
</dbReference>
<dbReference type="Pfam" id="PF01833">
    <property type="entry name" value="TIG"/>
    <property type="match status" value="1"/>
</dbReference>
<dbReference type="GO" id="GO:0030246">
    <property type="term" value="F:carbohydrate binding"/>
    <property type="evidence" value="ECO:0007669"/>
    <property type="project" value="InterPro"/>
</dbReference>
<dbReference type="CDD" id="cd00063">
    <property type="entry name" value="FN3"/>
    <property type="match status" value="1"/>
</dbReference>
<dbReference type="InterPro" id="IPR002909">
    <property type="entry name" value="IPT_dom"/>
</dbReference>
<dbReference type="SMART" id="SM00060">
    <property type="entry name" value="FN3"/>
    <property type="match status" value="1"/>
</dbReference>
<dbReference type="InterPro" id="IPR008969">
    <property type="entry name" value="CarboxyPept-like_regulatory"/>
</dbReference>
<feature type="chain" id="PRO_5009582693" description="Fibronectin type-III domain-containing protein" evidence="2">
    <location>
        <begin position="34"/>
        <end position="2179"/>
    </location>
</feature>
<evidence type="ECO:0000256" key="1">
    <source>
        <dbReference type="SAM" id="MobiDB-lite"/>
    </source>
</evidence>
<dbReference type="SUPFAM" id="SSF49478">
    <property type="entry name" value="Cna protein B-type domain"/>
    <property type="match status" value="1"/>
</dbReference>
<protein>
    <recommendedName>
        <fullName evidence="3">Fibronectin type-III domain-containing protein</fullName>
    </recommendedName>
</protein>
<dbReference type="InterPro" id="IPR013783">
    <property type="entry name" value="Ig-like_fold"/>
</dbReference>
<feature type="compositionally biased region" description="Polar residues" evidence="1">
    <location>
        <begin position="1896"/>
        <end position="1906"/>
    </location>
</feature>
<reference evidence="4 5" key="1">
    <citation type="journal article" date="2016" name="Nat. Commun.">
        <title>Thousands of microbial genomes shed light on interconnected biogeochemical processes in an aquifer system.</title>
        <authorList>
            <person name="Anantharaman K."/>
            <person name="Brown C.T."/>
            <person name="Hug L.A."/>
            <person name="Sharon I."/>
            <person name="Castelle C.J."/>
            <person name="Probst A.J."/>
            <person name="Thomas B.C."/>
            <person name="Singh A."/>
            <person name="Wilkins M.J."/>
            <person name="Karaoz U."/>
            <person name="Brodie E.L."/>
            <person name="Williams K.H."/>
            <person name="Hubbard S.S."/>
            <person name="Banfield J.F."/>
        </authorList>
    </citation>
    <scope>NUCLEOTIDE SEQUENCE [LARGE SCALE GENOMIC DNA]</scope>
</reference>